<accession>A0A8B6M347</accession>
<sequence length="337" mass="37682">MLSRLTDSEKTLLASAASYVEHVLQTPLIVDGPAASAKLPAFLTQRYVLVDGEILGRPCILMLGTGLHDDTPATIAKHRDLLRRQSRGRAVILVTERLSNHNRHRLISQHVPFIVPGNQLFVPELGADLREHFRSERDTPGDGLTPTAQLIVLAALMGRIGPETTPSELASQFRYSAMSMSRAITELEAFELAETEVAGRFRHLRFTVPREALWSRARPHLRTPVRKRRRVRRPPQGLALPLAGETALAEKTDLSFPRVETRAMAASEWKALATRYELDQPVSWDEPVIELETWTYDPLLLGDDKLVDTISLYLSLPDSTDDRIEAAKDALLRQVGL</sequence>
<dbReference type="Proteomes" id="UP000485880">
    <property type="component" value="Unassembled WGS sequence"/>
</dbReference>
<organism evidence="1 2">
    <name type="scientific">Methylocella tundrae</name>
    <dbReference type="NCBI Taxonomy" id="227605"/>
    <lineage>
        <taxon>Bacteria</taxon>
        <taxon>Pseudomonadati</taxon>
        <taxon>Pseudomonadota</taxon>
        <taxon>Alphaproteobacteria</taxon>
        <taxon>Hyphomicrobiales</taxon>
        <taxon>Beijerinckiaceae</taxon>
        <taxon>Methylocella</taxon>
    </lineage>
</organism>
<name>A0A8B6M347_METTU</name>
<proteinExistence type="predicted"/>
<dbReference type="EMBL" id="CABFMQ020000013">
    <property type="protein sequence ID" value="VTZ48849.1"/>
    <property type="molecule type" value="Genomic_DNA"/>
</dbReference>
<dbReference type="Gene3D" id="1.10.10.10">
    <property type="entry name" value="Winged helix-like DNA-binding domain superfamily/Winged helix DNA-binding domain"/>
    <property type="match status" value="1"/>
</dbReference>
<evidence type="ECO:0000313" key="2">
    <source>
        <dbReference type="Proteomes" id="UP000485880"/>
    </source>
</evidence>
<dbReference type="SUPFAM" id="SSF46785">
    <property type="entry name" value="Winged helix' DNA-binding domain"/>
    <property type="match status" value="1"/>
</dbReference>
<dbReference type="InterPro" id="IPR036390">
    <property type="entry name" value="WH_DNA-bd_sf"/>
</dbReference>
<gene>
    <name evidence="1" type="ORF">MPC4_110149</name>
</gene>
<comment type="caution">
    <text evidence="1">The sequence shown here is derived from an EMBL/GenBank/DDBJ whole genome shotgun (WGS) entry which is preliminary data.</text>
</comment>
<protein>
    <recommendedName>
        <fullName evidence="3">MarR family transcriptional regulator</fullName>
    </recommendedName>
</protein>
<dbReference type="AlphaFoldDB" id="A0A8B6M347"/>
<dbReference type="InterPro" id="IPR036388">
    <property type="entry name" value="WH-like_DNA-bd_sf"/>
</dbReference>
<evidence type="ECO:0000313" key="1">
    <source>
        <dbReference type="EMBL" id="VTZ48849.1"/>
    </source>
</evidence>
<evidence type="ECO:0008006" key="3">
    <source>
        <dbReference type="Google" id="ProtNLM"/>
    </source>
</evidence>
<reference evidence="1 2" key="1">
    <citation type="submission" date="2019-05" db="EMBL/GenBank/DDBJ databases">
        <authorList>
            <person name="Farhan Ul Haque M."/>
        </authorList>
    </citation>
    <scope>NUCLEOTIDE SEQUENCE [LARGE SCALE GENOMIC DNA]</scope>
    <source>
        <strain evidence="1">2</strain>
    </source>
</reference>
<keyword evidence="2" id="KW-1185">Reference proteome</keyword>